<evidence type="ECO:0000256" key="6">
    <source>
        <dbReference type="ARBA" id="ARBA00023170"/>
    </source>
</evidence>
<dbReference type="GO" id="GO:0004965">
    <property type="term" value="F:G protein-coupled GABA receptor activity"/>
    <property type="evidence" value="ECO:0007669"/>
    <property type="project" value="InterPro"/>
</dbReference>
<keyword evidence="12" id="KW-1185">Reference proteome</keyword>
<keyword evidence="7" id="KW-0325">Glycoprotein</keyword>
<keyword evidence="6 11" id="KW-0675">Receptor</keyword>
<proteinExistence type="predicted"/>
<organism evidence="11 12">
    <name type="scientific">Elysia marginata</name>
    <dbReference type="NCBI Taxonomy" id="1093978"/>
    <lineage>
        <taxon>Eukaryota</taxon>
        <taxon>Metazoa</taxon>
        <taxon>Spiralia</taxon>
        <taxon>Lophotrochozoa</taxon>
        <taxon>Mollusca</taxon>
        <taxon>Gastropoda</taxon>
        <taxon>Heterobranchia</taxon>
        <taxon>Euthyneura</taxon>
        <taxon>Panpulmonata</taxon>
        <taxon>Sacoglossa</taxon>
        <taxon>Placobranchoidea</taxon>
        <taxon>Plakobranchidae</taxon>
        <taxon>Elysia</taxon>
    </lineage>
</organism>
<dbReference type="EMBL" id="BMAT01013697">
    <property type="protein sequence ID" value="GFS18541.1"/>
    <property type="molecule type" value="Genomic_DNA"/>
</dbReference>
<evidence type="ECO:0000256" key="4">
    <source>
        <dbReference type="ARBA" id="ARBA00023040"/>
    </source>
</evidence>
<keyword evidence="4" id="KW-0297">G-protein coupled receptor</keyword>
<dbReference type="PROSITE" id="PS50259">
    <property type="entry name" value="G_PROTEIN_RECEP_F3_4"/>
    <property type="match status" value="1"/>
</dbReference>
<dbReference type="CDD" id="cd15047">
    <property type="entry name" value="7tmC_GABA-B-like"/>
    <property type="match status" value="1"/>
</dbReference>
<keyword evidence="5 9" id="KW-0472">Membrane</keyword>
<accession>A0AAV4J803</accession>
<evidence type="ECO:0000259" key="10">
    <source>
        <dbReference type="PROSITE" id="PS50259"/>
    </source>
</evidence>
<dbReference type="PANTHER" id="PTHR10519:SF74">
    <property type="entry name" value="GAMMA-AMINOBUTYRIC ACID TYPE B RECEPTOR SUBUNIT 2"/>
    <property type="match status" value="1"/>
</dbReference>
<evidence type="ECO:0000256" key="8">
    <source>
        <dbReference type="ARBA" id="ARBA00023224"/>
    </source>
</evidence>
<keyword evidence="3 9" id="KW-1133">Transmembrane helix</keyword>
<feature type="transmembrane region" description="Helical" evidence="9">
    <location>
        <begin position="204"/>
        <end position="225"/>
    </location>
</feature>
<feature type="domain" description="G-protein coupled receptors family 3 profile" evidence="10">
    <location>
        <begin position="122"/>
        <end position="260"/>
    </location>
</feature>
<evidence type="ECO:0000256" key="9">
    <source>
        <dbReference type="SAM" id="Phobius"/>
    </source>
</evidence>
<feature type="transmembrane region" description="Helical" evidence="9">
    <location>
        <begin position="87"/>
        <end position="113"/>
    </location>
</feature>
<evidence type="ECO:0000313" key="12">
    <source>
        <dbReference type="Proteomes" id="UP000762676"/>
    </source>
</evidence>
<feature type="transmembrane region" description="Helical" evidence="9">
    <location>
        <begin position="125"/>
        <end position="144"/>
    </location>
</feature>
<evidence type="ECO:0000256" key="2">
    <source>
        <dbReference type="ARBA" id="ARBA00022692"/>
    </source>
</evidence>
<evidence type="ECO:0000313" key="11">
    <source>
        <dbReference type="EMBL" id="GFS18541.1"/>
    </source>
</evidence>
<comment type="subcellular location">
    <subcellularLocation>
        <location evidence="1">Membrane</location>
        <topology evidence="1">Multi-pass membrane protein</topology>
    </subcellularLocation>
</comment>
<dbReference type="PRINTS" id="PR01176">
    <property type="entry name" value="GABABRECEPTR"/>
</dbReference>
<evidence type="ECO:0000256" key="1">
    <source>
        <dbReference type="ARBA" id="ARBA00004141"/>
    </source>
</evidence>
<dbReference type="InterPro" id="IPR017978">
    <property type="entry name" value="GPCR_3_C"/>
</dbReference>
<evidence type="ECO:0000256" key="3">
    <source>
        <dbReference type="ARBA" id="ARBA00022989"/>
    </source>
</evidence>
<sequence>MFDLNLESLEEIAFEGVSGPVSFTSSGRRLGPHLISRYEDDVKTVVGFVTSDNTLSWHISDHDLFYGRPPPLDRMVHETRLLPPSQAAIGVVLVTNCFGITAALAFLTFNILYRKNSHIKMSSPVINNVIVLGGFLMYIFVFVLTADYANWCGVYNNTVCSVRVVLACLGFTVAFGALFSKTWRVHALFTNNQMKRKVIKDSKLLSLVLVLVVADLIILIPWTVVKPLTKAEHEQEAEVLSETALGTIESVLPDCDVRSACIHHTQSHYTDTRPTRLRTKSIRPDTRRISCQYQFQSPWFDSAGDRTHNSRSLSECLTARPQSRCRHFLATPTFMPG</sequence>
<dbReference type="Gene3D" id="3.40.50.2300">
    <property type="match status" value="2"/>
</dbReference>
<feature type="transmembrane region" description="Helical" evidence="9">
    <location>
        <begin position="164"/>
        <end position="183"/>
    </location>
</feature>
<keyword evidence="8" id="KW-0807">Transducer</keyword>
<comment type="caution">
    <text evidence="11">The sequence shown here is derived from an EMBL/GenBank/DDBJ whole genome shotgun (WGS) entry which is preliminary data.</text>
</comment>
<dbReference type="InterPro" id="IPR002455">
    <property type="entry name" value="GPCR3_GABA-B"/>
</dbReference>
<dbReference type="AlphaFoldDB" id="A0AAV4J803"/>
<dbReference type="PANTHER" id="PTHR10519">
    <property type="entry name" value="GABA-B RECEPTOR"/>
    <property type="match status" value="1"/>
</dbReference>
<evidence type="ECO:0000256" key="7">
    <source>
        <dbReference type="ARBA" id="ARBA00023180"/>
    </source>
</evidence>
<dbReference type="Pfam" id="PF00003">
    <property type="entry name" value="7tm_3"/>
    <property type="match status" value="1"/>
</dbReference>
<reference evidence="11 12" key="1">
    <citation type="journal article" date="2021" name="Elife">
        <title>Chloroplast acquisition without the gene transfer in kleptoplastic sea slugs, Plakobranchus ocellatus.</title>
        <authorList>
            <person name="Maeda T."/>
            <person name="Takahashi S."/>
            <person name="Yoshida T."/>
            <person name="Shimamura S."/>
            <person name="Takaki Y."/>
            <person name="Nagai Y."/>
            <person name="Toyoda A."/>
            <person name="Suzuki Y."/>
            <person name="Arimoto A."/>
            <person name="Ishii H."/>
            <person name="Satoh N."/>
            <person name="Nishiyama T."/>
            <person name="Hasebe M."/>
            <person name="Maruyama T."/>
            <person name="Minagawa J."/>
            <person name="Obokata J."/>
            <person name="Shigenobu S."/>
        </authorList>
    </citation>
    <scope>NUCLEOTIDE SEQUENCE [LARGE SCALE GENOMIC DNA]</scope>
</reference>
<dbReference type="GO" id="GO:0038039">
    <property type="term" value="C:G protein-coupled receptor heterodimeric complex"/>
    <property type="evidence" value="ECO:0007669"/>
    <property type="project" value="TreeGrafter"/>
</dbReference>
<gene>
    <name evidence="11" type="ORF">ElyMa_006850900</name>
</gene>
<name>A0AAV4J803_9GAST</name>
<protein>
    <submittedName>
        <fullName evidence="11">Gamma-aminobutyric acid type B receptor subunit 2</fullName>
    </submittedName>
</protein>
<dbReference type="GO" id="GO:0007214">
    <property type="term" value="P:gamma-aminobutyric acid signaling pathway"/>
    <property type="evidence" value="ECO:0007669"/>
    <property type="project" value="TreeGrafter"/>
</dbReference>
<keyword evidence="2 9" id="KW-0812">Transmembrane</keyword>
<evidence type="ECO:0000256" key="5">
    <source>
        <dbReference type="ARBA" id="ARBA00023136"/>
    </source>
</evidence>
<dbReference type="Proteomes" id="UP000762676">
    <property type="component" value="Unassembled WGS sequence"/>
</dbReference>